<evidence type="ECO:0000256" key="1">
    <source>
        <dbReference type="ARBA" id="ARBA00004141"/>
    </source>
</evidence>
<name>A0A2T2XCS5_9FIRM</name>
<dbReference type="Proteomes" id="UP000242972">
    <property type="component" value="Unassembled WGS sequence"/>
</dbReference>
<dbReference type="PROSITE" id="PS50999">
    <property type="entry name" value="COX2_TM"/>
    <property type="match status" value="1"/>
</dbReference>
<dbReference type="EMBL" id="PXYW01000044">
    <property type="protein sequence ID" value="PSR32331.1"/>
    <property type="molecule type" value="Genomic_DNA"/>
</dbReference>
<dbReference type="InterPro" id="IPR008972">
    <property type="entry name" value="Cupredoxin"/>
</dbReference>
<dbReference type="InterPro" id="IPR045187">
    <property type="entry name" value="CcO_II"/>
</dbReference>
<dbReference type="InterPro" id="IPR036909">
    <property type="entry name" value="Cyt_c-like_dom_sf"/>
</dbReference>
<dbReference type="SUPFAM" id="SSF46626">
    <property type="entry name" value="Cytochrome c"/>
    <property type="match status" value="1"/>
</dbReference>
<comment type="subcellular location">
    <subcellularLocation>
        <location evidence="17">Cell membrane</location>
        <topology evidence="17">Multi-pass membrane protein</topology>
    </subcellularLocation>
    <subcellularLocation>
        <location evidence="1">Membrane</location>
        <topology evidence="1">Multi-pass membrane protein</topology>
    </subcellularLocation>
</comment>
<dbReference type="GO" id="GO:0004129">
    <property type="term" value="F:cytochrome-c oxidase activity"/>
    <property type="evidence" value="ECO:0007669"/>
    <property type="project" value="UniProtKB-EC"/>
</dbReference>
<sequence length="348" mass="37771">MAGEMLVSSKHRRHLIRRGAVVAFLAISLSGCGFATAQSPLNPAGPVAQIQAGLITSSFWIMMIVSAVVFTALVVAVIRFRARPGQRGLPPQTEGNNRVEFLWTVTPAIILALMMIGTIKESFVLGKIYPASQALQVDVTGHQFWWEFQYPSANITTANELHIPVGEKVELVLTSADVMHSFWVPRLGGKTDLIPGRTNYMWIEASQPGIYHGQCAEFCGTGHADMRITVDAEPPARYAAWVQSMSHPVSIPPKSNTLAYQGYLDFAAAGCSSCHTIAGTNYNGAVGPNLTDLSDRLMIAANLIPNTLANREAWIHDPQAVKPGALMPNLHLPMNEVRAIATYLGTLR</sequence>
<comment type="function">
    <text evidence="14 18">Subunits I and II form the functional core of the enzyme complex. Electrons originating in cytochrome c are transferred via heme a and Cu(A) to the binuclear center formed by heme a3 and Cu(B).</text>
</comment>
<dbReference type="CDD" id="cd04213">
    <property type="entry name" value="CuRO_CcO_Caa3_II"/>
    <property type="match status" value="1"/>
</dbReference>
<feature type="domain" description="Cytochrome oxidase subunit II copper A binding" evidence="20">
    <location>
        <begin position="132"/>
        <end position="244"/>
    </location>
</feature>
<evidence type="ECO:0000259" key="21">
    <source>
        <dbReference type="PROSITE" id="PS50999"/>
    </source>
</evidence>
<dbReference type="GO" id="GO:0016491">
    <property type="term" value="F:oxidoreductase activity"/>
    <property type="evidence" value="ECO:0007669"/>
    <property type="project" value="InterPro"/>
</dbReference>
<dbReference type="Pfam" id="PF02790">
    <property type="entry name" value="COX2_TM"/>
    <property type="match status" value="1"/>
</dbReference>
<keyword evidence="11 16" id="KW-0408">Iron</keyword>
<evidence type="ECO:0000256" key="13">
    <source>
        <dbReference type="ARBA" id="ARBA00023136"/>
    </source>
</evidence>
<feature type="transmembrane region" description="Helical" evidence="19">
    <location>
        <begin position="101"/>
        <end position="119"/>
    </location>
</feature>
<keyword evidence="6 17" id="KW-0812">Transmembrane</keyword>
<evidence type="ECO:0000256" key="12">
    <source>
        <dbReference type="ARBA" id="ARBA00023008"/>
    </source>
</evidence>
<dbReference type="InterPro" id="IPR014222">
    <property type="entry name" value="Cyt_c_oxidase_su2"/>
</dbReference>
<evidence type="ECO:0000313" key="23">
    <source>
        <dbReference type="EMBL" id="PSR32331.1"/>
    </source>
</evidence>
<keyword evidence="7 16" id="KW-0479">Metal-binding</keyword>
<dbReference type="EC" id="7.1.1.9" evidence="18"/>
<evidence type="ECO:0000256" key="4">
    <source>
        <dbReference type="ARBA" id="ARBA00022617"/>
    </source>
</evidence>
<keyword evidence="8" id="KW-1278">Translocase</keyword>
<keyword evidence="9 17" id="KW-0249">Electron transport</keyword>
<dbReference type="GO" id="GO:0020037">
    <property type="term" value="F:heme binding"/>
    <property type="evidence" value="ECO:0007669"/>
    <property type="project" value="InterPro"/>
</dbReference>
<dbReference type="Pfam" id="PF00116">
    <property type="entry name" value="COX2"/>
    <property type="match status" value="1"/>
</dbReference>
<reference evidence="23 24" key="1">
    <citation type="journal article" date="2014" name="BMC Genomics">
        <title>Comparison of environmental and isolate Sulfobacillus genomes reveals diverse carbon, sulfur, nitrogen, and hydrogen metabolisms.</title>
        <authorList>
            <person name="Justice N.B."/>
            <person name="Norman A."/>
            <person name="Brown C.T."/>
            <person name="Singh A."/>
            <person name="Thomas B.C."/>
            <person name="Banfield J.F."/>
        </authorList>
    </citation>
    <scope>NUCLEOTIDE SEQUENCE [LARGE SCALE GENOMIC DNA]</scope>
    <source>
        <strain evidence="23">AMDSBA4</strain>
    </source>
</reference>
<dbReference type="PROSITE" id="PS51007">
    <property type="entry name" value="CYTC"/>
    <property type="match status" value="1"/>
</dbReference>
<evidence type="ECO:0000256" key="9">
    <source>
        <dbReference type="ARBA" id="ARBA00022982"/>
    </source>
</evidence>
<gene>
    <name evidence="23" type="primary">coxB</name>
    <name evidence="23" type="ORF">C7B46_14670</name>
</gene>
<dbReference type="PROSITE" id="PS50857">
    <property type="entry name" value="COX2_CUA"/>
    <property type="match status" value="1"/>
</dbReference>
<dbReference type="Gene3D" id="2.60.40.420">
    <property type="entry name" value="Cupredoxins - blue copper proteins"/>
    <property type="match status" value="1"/>
</dbReference>
<evidence type="ECO:0000256" key="19">
    <source>
        <dbReference type="SAM" id="Phobius"/>
    </source>
</evidence>
<protein>
    <recommendedName>
        <fullName evidence="18">Cytochrome c oxidase subunit 2</fullName>
        <ecNumber evidence="18">7.1.1.9</ecNumber>
    </recommendedName>
</protein>
<dbReference type="NCBIfam" id="TIGR02866">
    <property type="entry name" value="CoxB"/>
    <property type="match status" value="1"/>
</dbReference>
<evidence type="ECO:0000313" key="24">
    <source>
        <dbReference type="Proteomes" id="UP000242972"/>
    </source>
</evidence>
<evidence type="ECO:0000259" key="22">
    <source>
        <dbReference type="PROSITE" id="PS51007"/>
    </source>
</evidence>
<dbReference type="PANTHER" id="PTHR22888">
    <property type="entry name" value="CYTOCHROME C OXIDASE, SUBUNIT II"/>
    <property type="match status" value="1"/>
</dbReference>
<dbReference type="GO" id="GO:0005507">
    <property type="term" value="F:copper ion binding"/>
    <property type="evidence" value="ECO:0007669"/>
    <property type="project" value="InterPro"/>
</dbReference>
<keyword evidence="13 19" id="KW-0472">Membrane</keyword>
<evidence type="ECO:0000256" key="16">
    <source>
        <dbReference type="PROSITE-ProRule" id="PRU00433"/>
    </source>
</evidence>
<keyword evidence="5 17" id="KW-0679">Respiratory chain</keyword>
<evidence type="ECO:0000256" key="14">
    <source>
        <dbReference type="ARBA" id="ARBA00024688"/>
    </source>
</evidence>
<evidence type="ECO:0000256" key="18">
    <source>
        <dbReference type="RuleBase" id="RU004024"/>
    </source>
</evidence>
<dbReference type="InterPro" id="IPR011759">
    <property type="entry name" value="Cyt_c_oxidase_su2_TM_dom"/>
</dbReference>
<dbReference type="SUPFAM" id="SSF49503">
    <property type="entry name" value="Cupredoxins"/>
    <property type="match status" value="1"/>
</dbReference>
<dbReference type="PROSITE" id="PS00078">
    <property type="entry name" value="COX2"/>
    <property type="match status" value="1"/>
</dbReference>
<dbReference type="InterPro" id="IPR001505">
    <property type="entry name" value="Copper_CuA"/>
</dbReference>
<comment type="catalytic activity">
    <reaction evidence="15 18">
        <text>4 Fe(II)-[cytochrome c] + O2 + 8 H(+)(in) = 4 Fe(III)-[cytochrome c] + 2 H2O + 4 H(+)(out)</text>
        <dbReference type="Rhea" id="RHEA:11436"/>
        <dbReference type="Rhea" id="RHEA-COMP:10350"/>
        <dbReference type="Rhea" id="RHEA-COMP:14399"/>
        <dbReference type="ChEBI" id="CHEBI:15377"/>
        <dbReference type="ChEBI" id="CHEBI:15378"/>
        <dbReference type="ChEBI" id="CHEBI:15379"/>
        <dbReference type="ChEBI" id="CHEBI:29033"/>
        <dbReference type="ChEBI" id="CHEBI:29034"/>
        <dbReference type="EC" id="7.1.1.9"/>
    </reaction>
</comment>
<keyword evidence="3 17" id="KW-0813">Transport</keyword>
<dbReference type="AlphaFoldDB" id="A0A2T2XCS5"/>
<proteinExistence type="inferred from homology"/>
<evidence type="ECO:0000256" key="2">
    <source>
        <dbReference type="ARBA" id="ARBA00007866"/>
    </source>
</evidence>
<keyword evidence="10 19" id="KW-1133">Transmembrane helix</keyword>
<evidence type="ECO:0000256" key="6">
    <source>
        <dbReference type="ARBA" id="ARBA00022692"/>
    </source>
</evidence>
<organism evidence="23 24">
    <name type="scientific">Sulfobacillus benefaciens</name>
    <dbReference type="NCBI Taxonomy" id="453960"/>
    <lineage>
        <taxon>Bacteria</taxon>
        <taxon>Bacillati</taxon>
        <taxon>Bacillota</taxon>
        <taxon>Clostridia</taxon>
        <taxon>Eubacteriales</taxon>
        <taxon>Clostridiales Family XVII. Incertae Sedis</taxon>
        <taxon>Sulfobacillus</taxon>
    </lineage>
</organism>
<comment type="caution">
    <text evidence="23">The sequence shown here is derived from an EMBL/GenBank/DDBJ whole genome shotgun (WGS) entry which is preliminary data.</text>
</comment>
<dbReference type="GO" id="GO:0005886">
    <property type="term" value="C:plasma membrane"/>
    <property type="evidence" value="ECO:0007669"/>
    <property type="project" value="UniProtKB-SubCell"/>
</dbReference>
<accession>A0A2T2XCS5</accession>
<dbReference type="InterPro" id="IPR002429">
    <property type="entry name" value="CcO_II-like_C"/>
</dbReference>
<evidence type="ECO:0000256" key="8">
    <source>
        <dbReference type="ARBA" id="ARBA00022967"/>
    </source>
</evidence>
<keyword evidence="12 18" id="KW-0186">Copper</keyword>
<dbReference type="GO" id="GO:0042773">
    <property type="term" value="P:ATP synthesis coupled electron transport"/>
    <property type="evidence" value="ECO:0007669"/>
    <property type="project" value="TreeGrafter"/>
</dbReference>
<evidence type="ECO:0000256" key="7">
    <source>
        <dbReference type="ARBA" id="ARBA00022723"/>
    </source>
</evidence>
<feature type="transmembrane region" description="Helical" evidence="19">
    <location>
        <begin position="59"/>
        <end position="80"/>
    </location>
</feature>
<evidence type="ECO:0000256" key="5">
    <source>
        <dbReference type="ARBA" id="ARBA00022660"/>
    </source>
</evidence>
<comment type="similarity">
    <text evidence="2 17">Belongs to the cytochrome c oxidase subunit 2 family.</text>
</comment>
<dbReference type="InterPro" id="IPR034236">
    <property type="entry name" value="CuRO_CcO_Caa3_II"/>
</dbReference>
<feature type="domain" description="Cytochrome oxidase subunit II transmembrane region profile" evidence="21">
    <location>
        <begin position="32"/>
        <end position="129"/>
    </location>
</feature>
<evidence type="ECO:0000259" key="20">
    <source>
        <dbReference type="PROSITE" id="PS50857"/>
    </source>
</evidence>
<evidence type="ECO:0000256" key="3">
    <source>
        <dbReference type="ARBA" id="ARBA00022448"/>
    </source>
</evidence>
<dbReference type="InterPro" id="IPR009056">
    <property type="entry name" value="Cyt_c-like_dom"/>
</dbReference>
<keyword evidence="4 16" id="KW-0349">Heme</keyword>
<evidence type="ECO:0000256" key="11">
    <source>
        <dbReference type="ARBA" id="ARBA00023004"/>
    </source>
</evidence>
<comment type="cofactor">
    <cofactor evidence="18">
        <name>Cu cation</name>
        <dbReference type="ChEBI" id="CHEBI:23378"/>
    </cofactor>
    <text evidence="18">Binds a copper A center.</text>
</comment>
<dbReference type="InterPro" id="IPR036257">
    <property type="entry name" value="Cyt_c_oxidase_su2_TM_sf"/>
</dbReference>
<evidence type="ECO:0000256" key="10">
    <source>
        <dbReference type="ARBA" id="ARBA00022989"/>
    </source>
</evidence>
<feature type="domain" description="Cytochrome c" evidence="22">
    <location>
        <begin position="257"/>
        <end position="348"/>
    </location>
</feature>
<dbReference type="Gene3D" id="1.10.287.90">
    <property type="match status" value="1"/>
</dbReference>
<dbReference type="Pfam" id="PF00034">
    <property type="entry name" value="Cytochrom_C"/>
    <property type="match status" value="1"/>
</dbReference>
<evidence type="ECO:0000256" key="15">
    <source>
        <dbReference type="ARBA" id="ARBA00047816"/>
    </source>
</evidence>
<dbReference type="SUPFAM" id="SSF81464">
    <property type="entry name" value="Cytochrome c oxidase subunit II-like, transmembrane region"/>
    <property type="match status" value="1"/>
</dbReference>
<evidence type="ECO:0000256" key="17">
    <source>
        <dbReference type="RuleBase" id="RU000456"/>
    </source>
</evidence>
<dbReference type="PANTHER" id="PTHR22888:SF18">
    <property type="entry name" value="CYTOCHROME BO(3) UBIQUINOL OXIDASE SUBUNIT 2"/>
    <property type="match status" value="1"/>
</dbReference>